<dbReference type="STRING" id="83656.B1H18_12955"/>
<feature type="domain" description="DUF397" evidence="1">
    <location>
        <begin position="15"/>
        <end position="68"/>
    </location>
</feature>
<comment type="caution">
    <text evidence="2">The sequence shown here is derived from an EMBL/GenBank/DDBJ whole genome shotgun (WGS) entry which is preliminary data.</text>
</comment>
<evidence type="ECO:0000259" key="1">
    <source>
        <dbReference type="Pfam" id="PF04149"/>
    </source>
</evidence>
<proteinExistence type="predicted"/>
<evidence type="ECO:0000313" key="3">
    <source>
        <dbReference type="Proteomes" id="UP000190539"/>
    </source>
</evidence>
<dbReference type="RefSeq" id="WP_077967797.1">
    <property type="nucleotide sequence ID" value="NZ_CP045178.1"/>
</dbReference>
<gene>
    <name evidence="2" type="ORF">B1H18_12955</name>
</gene>
<dbReference type="EMBL" id="MVFC01000008">
    <property type="protein sequence ID" value="OON80080.1"/>
    <property type="molecule type" value="Genomic_DNA"/>
</dbReference>
<dbReference type="OrthoDB" id="4558943at2"/>
<dbReference type="Pfam" id="PF04149">
    <property type="entry name" value="DUF397"/>
    <property type="match status" value="1"/>
</dbReference>
<dbReference type="Proteomes" id="UP000190539">
    <property type="component" value="Unassembled WGS sequence"/>
</dbReference>
<protein>
    <submittedName>
        <fullName evidence="2">DUF397 domain-containing protein</fullName>
    </submittedName>
</protein>
<keyword evidence="3" id="KW-1185">Reference proteome</keyword>
<organism evidence="2 3">
    <name type="scientific">Streptomyces tsukubensis</name>
    <dbReference type="NCBI Taxonomy" id="83656"/>
    <lineage>
        <taxon>Bacteria</taxon>
        <taxon>Bacillati</taxon>
        <taxon>Actinomycetota</taxon>
        <taxon>Actinomycetes</taxon>
        <taxon>Kitasatosporales</taxon>
        <taxon>Streptomycetaceae</taxon>
        <taxon>Streptomyces</taxon>
    </lineage>
</organism>
<dbReference type="AlphaFoldDB" id="A0A1V4AAE3"/>
<accession>A0A1V4AAE3</accession>
<name>A0A1V4AAE3_9ACTN</name>
<evidence type="ECO:0000313" key="2">
    <source>
        <dbReference type="EMBL" id="OON80080.1"/>
    </source>
</evidence>
<sequence length="77" mass="7941">MQPDNGVTASEIPGAVWVKSSSSVADGNCVEVAELSGGSVAVRNSRFPDGPALVFTRAELAAFLTGARNSEFDHMTG</sequence>
<reference evidence="2 3" key="1">
    <citation type="submission" date="2017-02" db="EMBL/GenBank/DDBJ databases">
        <title>Draft Genome Sequence of Streptomyces tsukubaensis F601, a Producer of the immunosuppressant tacrolimus FK506.</title>
        <authorList>
            <person name="Zong G."/>
            <person name="Zhong C."/>
            <person name="Fu J."/>
            <person name="Qin R."/>
            <person name="Cao G."/>
        </authorList>
    </citation>
    <scope>NUCLEOTIDE SEQUENCE [LARGE SCALE GENOMIC DNA]</scope>
    <source>
        <strain evidence="2 3">F601</strain>
    </source>
</reference>
<dbReference type="InterPro" id="IPR007278">
    <property type="entry name" value="DUF397"/>
</dbReference>